<organism evidence="1">
    <name type="scientific">Sphingomonas psychrotolerans</name>
    <dbReference type="NCBI Taxonomy" id="1327635"/>
    <lineage>
        <taxon>Bacteria</taxon>
        <taxon>Pseudomonadati</taxon>
        <taxon>Pseudomonadota</taxon>
        <taxon>Alphaproteobacteria</taxon>
        <taxon>Sphingomonadales</taxon>
        <taxon>Sphingomonadaceae</taxon>
        <taxon>Sphingomonas</taxon>
    </lineage>
</organism>
<reference evidence="1" key="1">
    <citation type="submission" date="2022-04" db="EMBL/GenBank/DDBJ databases">
        <title>Tomato heritable bacteria conferring resistance against bacterial wilt.</title>
        <authorList>
            <person name="Yin J."/>
        </authorList>
    </citation>
    <scope>NUCLEOTIDE SEQUENCE</scope>
    <source>
        <strain evidence="1">Cra20</strain>
    </source>
</reference>
<dbReference type="EMBL" id="JALMLT010000004">
    <property type="protein sequence ID" value="MDT8760101.1"/>
    <property type="molecule type" value="Genomic_DNA"/>
</dbReference>
<name>A0ABU3N731_9SPHN</name>
<gene>
    <name evidence="1" type="ORF">MZO42_15480</name>
</gene>
<sequence>MMDKIAKAIANIVIFLEYSSEDDINEDCAIKVMEQIAGDLGELDSQSRRDLCKSFRSIASIYDGEIRSFVSQLPSELGLEESEDDIT</sequence>
<evidence type="ECO:0000313" key="1">
    <source>
        <dbReference type="EMBL" id="MDT8760101.1"/>
    </source>
</evidence>
<comment type="caution">
    <text evidence="1">The sequence shown here is derived from an EMBL/GenBank/DDBJ whole genome shotgun (WGS) entry which is preliminary data.</text>
</comment>
<protein>
    <submittedName>
        <fullName evidence="1">Uncharacterized protein</fullName>
    </submittedName>
</protein>
<proteinExistence type="predicted"/>
<accession>A0ABU3N731</accession>